<sequence>MPGPDGMCYDGYEPLPDFRDFMYWKRKLAELQKTRGEIMAGKVEHRFTPGELMKIRLLEHEQMDRLCGSDDENPVGNDKECKGDNAAAAGFAR</sequence>
<protein>
    <submittedName>
        <fullName evidence="2">Uncharacterized protein</fullName>
    </submittedName>
</protein>
<organism evidence="2 3">
    <name type="scientific">Sporothrix curviconia</name>
    <dbReference type="NCBI Taxonomy" id="1260050"/>
    <lineage>
        <taxon>Eukaryota</taxon>
        <taxon>Fungi</taxon>
        <taxon>Dikarya</taxon>
        <taxon>Ascomycota</taxon>
        <taxon>Pezizomycotina</taxon>
        <taxon>Sordariomycetes</taxon>
        <taxon>Sordariomycetidae</taxon>
        <taxon>Ophiostomatales</taxon>
        <taxon>Ophiostomataceae</taxon>
        <taxon>Sporothrix</taxon>
    </lineage>
</organism>
<dbReference type="EMBL" id="CAWUHB010000048">
    <property type="protein sequence ID" value="CAK7229348.1"/>
    <property type="molecule type" value="Genomic_DNA"/>
</dbReference>
<evidence type="ECO:0000313" key="2">
    <source>
        <dbReference type="EMBL" id="CAK7229348.1"/>
    </source>
</evidence>
<comment type="caution">
    <text evidence="2">The sequence shown here is derived from an EMBL/GenBank/DDBJ whole genome shotgun (WGS) entry which is preliminary data.</text>
</comment>
<keyword evidence="3" id="KW-1185">Reference proteome</keyword>
<accession>A0ABP0CBD5</accession>
<reference evidence="2 3" key="1">
    <citation type="submission" date="2024-01" db="EMBL/GenBank/DDBJ databases">
        <authorList>
            <person name="Allen C."/>
            <person name="Tagirdzhanova G."/>
        </authorList>
    </citation>
    <scope>NUCLEOTIDE SEQUENCE [LARGE SCALE GENOMIC DNA]</scope>
</reference>
<gene>
    <name evidence="2" type="ORF">SCUCBS95973_007190</name>
</gene>
<name>A0ABP0CBD5_9PEZI</name>
<proteinExistence type="predicted"/>
<evidence type="ECO:0000256" key="1">
    <source>
        <dbReference type="SAM" id="MobiDB-lite"/>
    </source>
</evidence>
<dbReference type="Proteomes" id="UP001642405">
    <property type="component" value="Unassembled WGS sequence"/>
</dbReference>
<evidence type="ECO:0000313" key="3">
    <source>
        <dbReference type="Proteomes" id="UP001642405"/>
    </source>
</evidence>
<feature type="region of interest" description="Disordered" evidence="1">
    <location>
        <begin position="67"/>
        <end position="93"/>
    </location>
</feature>